<proteinExistence type="predicted"/>
<dbReference type="PROSITE" id="PS50835">
    <property type="entry name" value="IG_LIKE"/>
    <property type="match status" value="3"/>
</dbReference>
<dbReference type="Gene3D" id="2.60.40.10">
    <property type="entry name" value="Immunoglobulins"/>
    <property type="match status" value="4"/>
</dbReference>
<dbReference type="InterPro" id="IPR007110">
    <property type="entry name" value="Ig-like_dom"/>
</dbReference>
<dbReference type="SMART" id="SM00409">
    <property type="entry name" value="IG"/>
    <property type="match status" value="3"/>
</dbReference>
<accession>A0AAY4EXQ8</accession>
<dbReference type="GO" id="GO:0003007">
    <property type="term" value="P:heart morphogenesis"/>
    <property type="evidence" value="ECO:0007669"/>
    <property type="project" value="UniProtKB-ARBA"/>
</dbReference>
<keyword evidence="4" id="KW-1185">Reference proteome</keyword>
<dbReference type="InterPro" id="IPR036179">
    <property type="entry name" value="Ig-like_dom_sf"/>
</dbReference>
<dbReference type="Proteomes" id="UP000694580">
    <property type="component" value="Chromosome 9"/>
</dbReference>
<dbReference type="PANTHER" id="PTHR47633:SF4">
    <property type="entry name" value="MYOPALLADIN ISOFORM X1"/>
    <property type="match status" value="1"/>
</dbReference>
<feature type="domain" description="Ig-like" evidence="2">
    <location>
        <begin position="242"/>
        <end position="330"/>
    </location>
</feature>
<evidence type="ECO:0000259" key="2">
    <source>
        <dbReference type="PROSITE" id="PS50835"/>
    </source>
</evidence>
<evidence type="ECO:0000313" key="4">
    <source>
        <dbReference type="Proteomes" id="UP000694580"/>
    </source>
</evidence>
<dbReference type="Ensembl" id="ENSDCDT00010072834.1">
    <property type="protein sequence ID" value="ENSDCDP00010062051.1"/>
    <property type="gene ID" value="ENSDCDG00010034144.1"/>
</dbReference>
<sequence>MTVQWHKDNIGISPDNHFRTFSEKNKYTLEIADLQQSDHGTYLCKASNSVGTATCCMELRVVGKPVFLKTFEPTTVAVGNPLHLECQVNEDVGVSITWMKDGKKLHNTMDCKLSFEDKMAILDIPKAKLKDIVSDTGNYTCEVLNEAGSGSCTSLVTVKEPPSFIKELQTSVIPNTTVRFKSTFKGTPPFIVKWLKDDTELMTGPSCFTGLEAVNLVTNHDETQCNINLIYIINVFVLAEPPSFIKVPDPIEGLKGKDVSLNVELKGTAPFEMRWFKDKQQLKESRKYKFVCEGPSATLHILGLEASDACGYECKASNSVGSAVCDAEVRLRGRS</sequence>
<dbReference type="Pfam" id="PF07679">
    <property type="entry name" value="I-set"/>
    <property type="match status" value="3"/>
</dbReference>
<reference evidence="3" key="3">
    <citation type="submission" date="2025-09" db="UniProtKB">
        <authorList>
            <consortium name="Ensembl"/>
        </authorList>
    </citation>
    <scope>IDENTIFICATION</scope>
</reference>
<name>A0AAY4EXQ8_9TELE</name>
<dbReference type="FunFam" id="2.60.40.10:FF:000022">
    <property type="entry name" value="Cardiac titin"/>
    <property type="match status" value="2"/>
</dbReference>
<dbReference type="FunFam" id="2.60.40.10:FF:000107">
    <property type="entry name" value="Myosin, light chain kinase a"/>
    <property type="match status" value="1"/>
</dbReference>
<reference evidence="3 4" key="1">
    <citation type="submission" date="2020-06" db="EMBL/GenBank/DDBJ databases">
        <authorList>
            <consortium name="Wellcome Sanger Institute Data Sharing"/>
        </authorList>
    </citation>
    <scope>NUCLEOTIDE SEQUENCE [LARGE SCALE GENOMIC DNA]</scope>
</reference>
<dbReference type="GO" id="GO:0055013">
    <property type="term" value="P:cardiac muscle cell development"/>
    <property type="evidence" value="ECO:0007669"/>
    <property type="project" value="UniProtKB-ARBA"/>
</dbReference>
<feature type="domain" description="Ig-like" evidence="2">
    <location>
        <begin position="1"/>
        <end position="60"/>
    </location>
</feature>
<dbReference type="SUPFAM" id="SSF48726">
    <property type="entry name" value="Immunoglobulin"/>
    <property type="match status" value="4"/>
</dbReference>
<feature type="domain" description="Ig-like" evidence="2">
    <location>
        <begin position="65"/>
        <end position="157"/>
    </location>
</feature>
<evidence type="ECO:0000313" key="3">
    <source>
        <dbReference type="Ensembl" id="ENSDCDP00010062051.1"/>
    </source>
</evidence>
<dbReference type="SMART" id="SM00408">
    <property type="entry name" value="IGc2"/>
    <property type="match status" value="3"/>
</dbReference>
<organism evidence="3 4">
    <name type="scientific">Denticeps clupeoides</name>
    <name type="common">denticle herring</name>
    <dbReference type="NCBI Taxonomy" id="299321"/>
    <lineage>
        <taxon>Eukaryota</taxon>
        <taxon>Metazoa</taxon>
        <taxon>Chordata</taxon>
        <taxon>Craniata</taxon>
        <taxon>Vertebrata</taxon>
        <taxon>Euteleostomi</taxon>
        <taxon>Actinopterygii</taxon>
        <taxon>Neopterygii</taxon>
        <taxon>Teleostei</taxon>
        <taxon>Clupei</taxon>
        <taxon>Clupeiformes</taxon>
        <taxon>Denticipitoidei</taxon>
        <taxon>Denticipitidae</taxon>
        <taxon>Denticeps</taxon>
    </lineage>
</organism>
<dbReference type="AlphaFoldDB" id="A0AAY4EXQ8"/>
<protein>
    <recommendedName>
        <fullName evidence="2">Ig-like domain-containing protein</fullName>
    </recommendedName>
</protein>
<dbReference type="InterPro" id="IPR013098">
    <property type="entry name" value="Ig_I-set"/>
</dbReference>
<dbReference type="InterPro" id="IPR013783">
    <property type="entry name" value="Ig-like_fold"/>
</dbReference>
<dbReference type="GeneTree" id="ENSGT01110000267173"/>
<reference evidence="3" key="2">
    <citation type="submission" date="2025-08" db="UniProtKB">
        <authorList>
            <consortium name="Ensembl"/>
        </authorList>
    </citation>
    <scope>IDENTIFICATION</scope>
</reference>
<dbReference type="InterPro" id="IPR003599">
    <property type="entry name" value="Ig_sub"/>
</dbReference>
<dbReference type="PANTHER" id="PTHR47633">
    <property type="entry name" value="IMMUNOGLOBULIN"/>
    <property type="match status" value="1"/>
</dbReference>
<dbReference type="InterPro" id="IPR003598">
    <property type="entry name" value="Ig_sub2"/>
</dbReference>
<evidence type="ECO:0000256" key="1">
    <source>
        <dbReference type="ARBA" id="ARBA00023319"/>
    </source>
</evidence>
<keyword evidence="1" id="KW-0393">Immunoglobulin domain</keyword>
<dbReference type="CDD" id="cd00096">
    <property type="entry name" value="Ig"/>
    <property type="match status" value="1"/>
</dbReference>